<keyword evidence="8" id="KW-0732">Signal</keyword>
<feature type="chain" id="PRO_5026127244" evidence="8">
    <location>
        <begin position="20"/>
        <end position="286"/>
    </location>
</feature>
<evidence type="ECO:0000256" key="4">
    <source>
        <dbReference type="ARBA" id="ARBA00022960"/>
    </source>
</evidence>
<dbReference type="UniPathway" id="UPA00219"/>
<evidence type="ECO:0000313" key="11">
    <source>
        <dbReference type="Proteomes" id="UP000431264"/>
    </source>
</evidence>
<dbReference type="OrthoDB" id="463216at2"/>
<evidence type="ECO:0000256" key="3">
    <source>
        <dbReference type="ARBA" id="ARBA00022679"/>
    </source>
</evidence>
<dbReference type="Proteomes" id="UP000431264">
    <property type="component" value="Unassembled WGS sequence"/>
</dbReference>
<dbReference type="PANTHER" id="PTHR30582:SF2">
    <property type="entry name" value="L,D-TRANSPEPTIDASE YCIB-RELATED"/>
    <property type="match status" value="1"/>
</dbReference>
<evidence type="ECO:0000256" key="2">
    <source>
        <dbReference type="ARBA" id="ARBA00005992"/>
    </source>
</evidence>
<accession>A0A6I4IT30</accession>
<dbReference type="CDD" id="cd16913">
    <property type="entry name" value="YkuD_like"/>
    <property type="match status" value="1"/>
</dbReference>
<organism evidence="10 11">
    <name type="scientific">Flavobacterium profundi</name>
    <dbReference type="NCBI Taxonomy" id="1774945"/>
    <lineage>
        <taxon>Bacteria</taxon>
        <taxon>Pseudomonadati</taxon>
        <taxon>Bacteroidota</taxon>
        <taxon>Flavobacteriia</taxon>
        <taxon>Flavobacteriales</taxon>
        <taxon>Flavobacteriaceae</taxon>
        <taxon>Flavobacterium</taxon>
    </lineage>
</organism>
<evidence type="ECO:0000259" key="9">
    <source>
        <dbReference type="PROSITE" id="PS52029"/>
    </source>
</evidence>
<feature type="active site" description="Nucleophile" evidence="7">
    <location>
        <position position="196"/>
    </location>
</feature>
<protein>
    <submittedName>
        <fullName evidence="10">L,D-transpeptidase family protein</fullName>
    </submittedName>
</protein>
<sequence length="286" mass="33059">MKRITGLLFLFFIAFTSCNKENTTEQPTLKRALPERTKPKNYTYSYLNTKEMNLDSLGTKEMDILLAVNRMDETHLKKTDSILVPTDLTGDLEFYLPFPFEVKALDSIKKIIFFSYPSESFATYEYGILTHVGPTNMGKETAITPTGLFYTNWKAEETTSTVNDEWLLKWNFNVANNLGVGFHQYELPGFPASHSCMRLREKDAKMLFDFAEQWVLENDDKVKIKGTPVIIFGKYDFNAPKPWFALKNDPEALKITEEELETVLTPHLEDIKKEEKIRDEYQAQQG</sequence>
<feature type="signal peptide" evidence="8">
    <location>
        <begin position="1"/>
        <end position="19"/>
    </location>
</feature>
<evidence type="ECO:0000256" key="6">
    <source>
        <dbReference type="ARBA" id="ARBA00023316"/>
    </source>
</evidence>
<gene>
    <name evidence="10" type="ORF">GOQ30_12720</name>
</gene>
<keyword evidence="6 7" id="KW-0961">Cell wall biogenesis/degradation</keyword>
<evidence type="ECO:0000313" key="10">
    <source>
        <dbReference type="EMBL" id="MVO10027.1"/>
    </source>
</evidence>
<keyword evidence="5 7" id="KW-0573">Peptidoglycan synthesis</keyword>
<comment type="pathway">
    <text evidence="1 7">Cell wall biogenesis; peptidoglycan biosynthesis.</text>
</comment>
<dbReference type="PROSITE" id="PS51257">
    <property type="entry name" value="PROKAR_LIPOPROTEIN"/>
    <property type="match status" value="1"/>
</dbReference>
<dbReference type="RefSeq" id="WP_140998393.1">
    <property type="nucleotide sequence ID" value="NZ_VDCZ01000009.1"/>
</dbReference>
<dbReference type="Gene3D" id="2.40.440.10">
    <property type="entry name" value="L,D-transpeptidase catalytic domain-like"/>
    <property type="match status" value="1"/>
</dbReference>
<dbReference type="GO" id="GO:0008360">
    <property type="term" value="P:regulation of cell shape"/>
    <property type="evidence" value="ECO:0007669"/>
    <property type="project" value="UniProtKB-UniRule"/>
</dbReference>
<dbReference type="InterPro" id="IPR050979">
    <property type="entry name" value="LD-transpeptidase"/>
</dbReference>
<dbReference type="InterPro" id="IPR005490">
    <property type="entry name" value="LD_TPept_cat_dom"/>
</dbReference>
<comment type="caution">
    <text evidence="10">The sequence shown here is derived from an EMBL/GenBank/DDBJ whole genome shotgun (WGS) entry which is preliminary data.</text>
</comment>
<dbReference type="AlphaFoldDB" id="A0A6I4IT30"/>
<dbReference type="Pfam" id="PF03734">
    <property type="entry name" value="YkuD"/>
    <property type="match status" value="1"/>
</dbReference>
<dbReference type="InterPro" id="IPR038063">
    <property type="entry name" value="Transpep_catalytic_dom"/>
</dbReference>
<dbReference type="PANTHER" id="PTHR30582">
    <property type="entry name" value="L,D-TRANSPEPTIDASE"/>
    <property type="match status" value="1"/>
</dbReference>
<dbReference type="GO" id="GO:0005576">
    <property type="term" value="C:extracellular region"/>
    <property type="evidence" value="ECO:0007669"/>
    <property type="project" value="TreeGrafter"/>
</dbReference>
<dbReference type="GO" id="GO:0016740">
    <property type="term" value="F:transferase activity"/>
    <property type="evidence" value="ECO:0007669"/>
    <property type="project" value="UniProtKB-KW"/>
</dbReference>
<comment type="similarity">
    <text evidence="2">Belongs to the YkuD family.</text>
</comment>
<dbReference type="PROSITE" id="PS52029">
    <property type="entry name" value="LD_TPASE"/>
    <property type="match status" value="1"/>
</dbReference>
<reference evidence="11" key="1">
    <citation type="submission" date="2019-05" db="EMBL/GenBank/DDBJ databases">
        <title>Flavobacterium profundi sp. nov., isolated from a deep-sea seamount.</title>
        <authorList>
            <person name="Zhang D.-C."/>
        </authorList>
    </citation>
    <scope>NUCLEOTIDE SEQUENCE [LARGE SCALE GENOMIC DNA]</scope>
    <source>
        <strain evidence="11">TP390</strain>
    </source>
</reference>
<keyword evidence="3" id="KW-0808">Transferase</keyword>
<feature type="domain" description="L,D-TPase catalytic" evidence="9">
    <location>
        <begin position="110"/>
        <end position="232"/>
    </location>
</feature>
<evidence type="ECO:0000256" key="1">
    <source>
        <dbReference type="ARBA" id="ARBA00004752"/>
    </source>
</evidence>
<dbReference type="GO" id="GO:0071972">
    <property type="term" value="F:peptidoglycan L,D-transpeptidase activity"/>
    <property type="evidence" value="ECO:0007669"/>
    <property type="project" value="TreeGrafter"/>
</dbReference>
<evidence type="ECO:0000256" key="7">
    <source>
        <dbReference type="PROSITE-ProRule" id="PRU01373"/>
    </source>
</evidence>
<dbReference type="EMBL" id="WQLW01000009">
    <property type="protein sequence ID" value="MVO10027.1"/>
    <property type="molecule type" value="Genomic_DNA"/>
</dbReference>
<dbReference type="GO" id="GO:0018104">
    <property type="term" value="P:peptidoglycan-protein cross-linking"/>
    <property type="evidence" value="ECO:0007669"/>
    <property type="project" value="TreeGrafter"/>
</dbReference>
<proteinExistence type="inferred from homology"/>
<dbReference type="SUPFAM" id="SSF141523">
    <property type="entry name" value="L,D-transpeptidase catalytic domain-like"/>
    <property type="match status" value="1"/>
</dbReference>
<evidence type="ECO:0000256" key="5">
    <source>
        <dbReference type="ARBA" id="ARBA00022984"/>
    </source>
</evidence>
<feature type="active site" description="Proton donor/acceptor" evidence="7">
    <location>
        <position position="183"/>
    </location>
</feature>
<keyword evidence="4 7" id="KW-0133">Cell shape</keyword>
<keyword evidence="11" id="KW-1185">Reference proteome</keyword>
<name>A0A6I4IT30_9FLAO</name>
<evidence type="ECO:0000256" key="8">
    <source>
        <dbReference type="SAM" id="SignalP"/>
    </source>
</evidence>
<dbReference type="GO" id="GO:0071555">
    <property type="term" value="P:cell wall organization"/>
    <property type="evidence" value="ECO:0007669"/>
    <property type="project" value="UniProtKB-UniRule"/>
</dbReference>